<evidence type="ECO:0000256" key="6">
    <source>
        <dbReference type="RuleBase" id="RU361157"/>
    </source>
</evidence>
<feature type="transmembrane region" description="Helical" evidence="6">
    <location>
        <begin position="73"/>
        <end position="95"/>
    </location>
</feature>
<keyword evidence="5" id="KW-0046">Antibiotic resistance</keyword>
<keyword evidence="3 6" id="KW-1133">Transmembrane helix</keyword>
<keyword evidence="2 6" id="KW-0812">Transmembrane</keyword>
<comment type="similarity">
    <text evidence="6">Belongs to the ABC-2 integral membrane protein family.</text>
</comment>
<evidence type="ECO:0000259" key="7">
    <source>
        <dbReference type="PROSITE" id="PS51012"/>
    </source>
</evidence>
<feature type="transmembrane region" description="Helical" evidence="6">
    <location>
        <begin position="157"/>
        <end position="178"/>
    </location>
</feature>
<feature type="transmembrane region" description="Helical" evidence="6">
    <location>
        <begin position="133"/>
        <end position="151"/>
    </location>
</feature>
<evidence type="ECO:0000256" key="2">
    <source>
        <dbReference type="ARBA" id="ARBA00022692"/>
    </source>
</evidence>
<dbReference type="PANTHER" id="PTHR43229:SF2">
    <property type="entry name" value="NODULATION PROTEIN J"/>
    <property type="match status" value="1"/>
</dbReference>
<dbReference type="Pfam" id="PF01061">
    <property type="entry name" value="ABC2_membrane"/>
    <property type="match status" value="1"/>
</dbReference>
<keyword evidence="6" id="KW-1003">Cell membrane</keyword>
<dbReference type="RefSeq" id="WP_377569728.1">
    <property type="nucleotide sequence ID" value="NZ_JBHTMP010000012.1"/>
</dbReference>
<accession>A0ABW3YBM0</accession>
<gene>
    <name evidence="8" type="ORF">ACFQ4H_10795</name>
</gene>
<dbReference type="EMBL" id="JBHTMP010000012">
    <property type="protein sequence ID" value="MFD1321574.1"/>
    <property type="molecule type" value="Genomic_DNA"/>
</dbReference>
<evidence type="ECO:0000256" key="5">
    <source>
        <dbReference type="ARBA" id="ARBA00023251"/>
    </source>
</evidence>
<keyword evidence="9" id="KW-1185">Reference proteome</keyword>
<keyword evidence="6" id="KW-0813">Transport</keyword>
<dbReference type="InterPro" id="IPR051784">
    <property type="entry name" value="Nod_factor_ABC_transporter"/>
</dbReference>
<dbReference type="InterPro" id="IPR047817">
    <property type="entry name" value="ABC2_TM_bact-type"/>
</dbReference>
<dbReference type="InterPro" id="IPR000412">
    <property type="entry name" value="ABC_2_transport"/>
</dbReference>
<organism evidence="8 9">
    <name type="scientific">Micromonospora sonneratiae</name>
    <dbReference type="NCBI Taxonomy" id="1184706"/>
    <lineage>
        <taxon>Bacteria</taxon>
        <taxon>Bacillati</taxon>
        <taxon>Actinomycetota</taxon>
        <taxon>Actinomycetes</taxon>
        <taxon>Micromonosporales</taxon>
        <taxon>Micromonosporaceae</taxon>
        <taxon>Micromonospora</taxon>
    </lineage>
</organism>
<reference evidence="9" key="1">
    <citation type="journal article" date="2019" name="Int. J. Syst. Evol. Microbiol.">
        <title>The Global Catalogue of Microorganisms (GCM) 10K type strain sequencing project: providing services to taxonomists for standard genome sequencing and annotation.</title>
        <authorList>
            <consortium name="The Broad Institute Genomics Platform"/>
            <consortium name="The Broad Institute Genome Sequencing Center for Infectious Disease"/>
            <person name="Wu L."/>
            <person name="Ma J."/>
        </authorList>
    </citation>
    <scope>NUCLEOTIDE SEQUENCE [LARGE SCALE GENOMIC DNA]</scope>
    <source>
        <strain evidence="9">JCM 31037</strain>
    </source>
</reference>
<evidence type="ECO:0000313" key="8">
    <source>
        <dbReference type="EMBL" id="MFD1321574.1"/>
    </source>
</evidence>
<evidence type="ECO:0000313" key="9">
    <source>
        <dbReference type="Proteomes" id="UP001597260"/>
    </source>
</evidence>
<feature type="transmembrane region" description="Helical" evidence="6">
    <location>
        <begin position="190"/>
        <end position="207"/>
    </location>
</feature>
<feature type="transmembrane region" description="Helical" evidence="6">
    <location>
        <begin position="42"/>
        <end position="61"/>
    </location>
</feature>
<dbReference type="PANTHER" id="PTHR43229">
    <property type="entry name" value="NODULATION PROTEIN J"/>
    <property type="match status" value="1"/>
</dbReference>
<evidence type="ECO:0000256" key="3">
    <source>
        <dbReference type="ARBA" id="ARBA00022989"/>
    </source>
</evidence>
<proteinExistence type="inferred from homology"/>
<feature type="transmembrane region" description="Helical" evidence="6">
    <location>
        <begin position="245"/>
        <end position="263"/>
    </location>
</feature>
<dbReference type="PROSITE" id="PS51012">
    <property type="entry name" value="ABC_TM2"/>
    <property type="match status" value="1"/>
</dbReference>
<comment type="caution">
    <text evidence="8">The sequence shown here is derived from an EMBL/GenBank/DDBJ whole genome shotgun (WGS) entry which is preliminary data.</text>
</comment>
<evidence type="ECO:0000256" key="4">
    <source>
        <dbReference type="ARBA" id="ARBA00023136"/>
    </source>
</evidence>
<dbReference type="PIRSF" id="PIRSF006648">
    <property type="entry name" value="DrrB"/>
    <property type="match status" value="1"/>
</dbReference>
<keyword evidence="4 6" id="KW-0472">Membrane</keyword>
<comment type="subcellular location">
    <subcellularLocation>
        <location evidence="6">Cell membrane</location>
        <topology evidence="6">Multi-pass membrane protein</topology>
    </subcellularLocation>
    <subcellularLocation>
        <location evidence="1">Membrane</location>
        <topology evidence="1">Multi-pass membrane protein</topology>
    </subcellularLocation>
</comment>
<evidence type="ECO:0000256" key="1">
    <source>
        <dbReference type="ARBA" id="ARBA00004141"/>
    </source>
</evidence>
<feature type="domain" description="ABC transmembrane type-2" evidence="7">
    <location>
        <begin position="42"/>
        <end position="270"/>
    </location>
</feature>
<name>A0ABW3YBM0_9ACTN</name>
<sequence>MSEATATFGRTRATVWRRAGYWLTDAALLAGRGVRQMLRSPGTLFATTGLPVIFFVFFAYVLGSGMSSPGQPYVQFLFPGLLVATVTFSTIPAVITGLHDDLNNGIIDRIRSTPASVSAVLLGRALADNLRNVLGSSVLLGLALLAGVRFSGGFPEALAAMALLLLYGFAVIAFAGYLTTAMRNVEAAQMIGTAVAGPLGFVSSLYADPARMPVWLRVFAEQNPASHTGDALRAWMGGTSAGSSLWYAVAWLVGATLLFGWLANRRVALASTPGQR</sequence>
<dbReference type="InterPro" id="IPR013525">
    <property type="entry name" value="ABC2_TM"/>
</dbReference>
<protein>
    <recommendedName>
        <fullName evidence="6">Transport permease protein</fullName>
    </recommendedName>
</protein>
<dbReference type="Proteomes" id="UP001597260">
    <property type="component" value="Unassembled WGS sequence"/>
</dbReference>